<evidence type="ECO:0000313" key="1">
    <source>
        <dbReference type="EMBL" id="GAA0216660.1"/>
    </source>
</evidence>
<dbReference type="Proteomes" id="UP001501476">
    <property type="component" value="Unassembled WGS sequence"/>
</dbReference>
<sequence length="150" mass="16573">MSIEYSVDDLVPHSGTMSLLSRVTAYGDDWLEAEVDISSATLFAEEQGVPAWVGLEYLAQAIAAFSGVQERKQNQPPKLGFLLGTRRYESNVPWFATGLTLTVRVERDMVAENGLHVFKGMLTAFNVEATANLNVFQPDDASQFIKEAKQ</sequence>
<dbReference type="SUPFAM" id="SSF54637">
    <property type="entry name" value="Thioesterase/thiol ester dehydrase-isomerase"/>
    <property type="match status" value="1"/>
</dbReference>
<dbReference type="EMBL" id="BAAADG010000002">
    <property type="protein sequence ID" value="GAA0216660.1"/>
    <property type="molecule type" value="Genomic_DNA"/>
</dbReference>
<organism evidence="1 2">
    <name type="scientific">Methylophaga marina</name>
    <dbReference type="NCBI Taxonomy" id="45495"/>
    <lineage>
        <taxon>Bacteria</taxon>
        <taxon>Pseudomonadati</taxon>
        <taxon>Pseudomonadota</taxon>
        <taxon>Gammaproteobacteria</taxon>
        <taxon>Thiotrichales</taxon>
        <taxon>Piscirickettsiaceae</taxon>
        <taxon>Methylophaga</taxon>
    </lineage>
</organism>
<dbReference type="InterPro" id="IPR016776">
    <property type="entry name" value="ApeP-like_dehydratase"/>
</dbReference>
<protein>
    <submittedName>
        <fullName evidence="1">Hotdog family protein</fullName>
    </submittedName>
</protein>
<proteinExistence type="predicted"/>
<dbReference type="Gene3D" id="3.10.129.10">
    <property type="entry name" value="Hotdog Thioesterase"/>
    <property type="match status" value="1"/>
</dbReference>
<reference evidence="1 2" key="1">
    <citation type="journal article" date="2019" name="Int. J. Syst. Evol. Microbiol.">
        <title>The Global Catalogue of Microorganisms (GCM) 10K type strain sequencing project: providing services to taxonomists for standard genome sequencing and annotation.</title>
        <authorList>
            <consortium name="The Broad Institute Genomics Platform"/>
            <consortium name="The Broad Institute Genome Sequencing Center for Infectious Disease"/>
            <person name="Wu L."/>
            <person name="Ma J."/>
        </authorList>
    </citation>
    <scope>NUCLEOTIDE SEQUENCE [LARGE SCALE GENOMIC DNA]</scope>
    <source>
        <strain evidence="1 2">JCM 6886</strain>
    </source>
</reference>
<name>A0ABN0TAE2_9GAMM</name>
<dbReference type="InterPro" id="IPR029069">
    <property type="entry name" value="HotDog_dom_sf"/>
</dbReference>
<evidence type="ECO:0000313" key="2">
    <source>
        <dbReference type="Proteomes" id="UP001501476"/>
    </source>
</evidence>
<gene>
    <name evidence="1" type="ORF">GCM10008964_05310</name>
</gene>
<dbReference type="Pfam" id="PF22817">
    <property type="entry name" value="ApeP-like"/>
    <property type="match status" value="1"/>
</dbReference>
<keyword evidence="2" id="KW-1185">Reference proteome</keyword>
<accession>A0ABN0TAE2</accession>
<comment type="caution">
    <text evidence="1">The sequence shown here is derived from an EMBL/GenBank/DDBJ whole genome shotgun (WGS) entry which is preliminary data.</text>
</comment>
<dbReference type="PIRSF" id="PIRSF020565">
    <property type="entry name" value="3Ho_Ac_ACP_DH_prd"/>
    <property type="match status" value="1"/>
</dbReference>
<dbReference type="RefSeq" id="WP_286303662.1">
    <property type="nucleotide sequence ID" value="NZ_AP027741.1"/>
</dbReference>